<dbReference type="UniPathway" id="UPA00219"/>
<sequence>MLYFSVPLGKLVRRVSRLRGGGSALPGLVVEKIDPGFMRRTLSTLPLGVAVVSGTNGKTTTTKMVVELLEGQGLKVFTNRTGSNFTRGVAAALLGEVDWRGRLTADVAILELDEAHAVHFVNQVPPRYSLLLNVLRDQLDRFGEIDKTAQLLEHIAAKTTGTVVLNREDPRVARIAGKISGPEVLYFGLDDSLLSTFPNDDDMRAAPGSPVPAATRPPADVVLRRVGADDADFEYDGVTVTTGMKLRGVYNIFNAAAALTLARAIAVLGAGPGRPAVADNEGLLKSLSQVAPAFGRGESLVVDGLPLDLVLVKNPSGFRLGLKSFPAAGYATMIAINDNYADGRDMSWLWDVEFDTLREDGVDQLTGSRGYDMALRLQYDDVAIGAVETEIAPALAAFIRGAKDKPKRIFCTYTAMLAIRRELAKITTVEVVS</sequence>
<feature type="domain" description="Lipid II isoglutaminyl synthase (glutamine-hydrolyzing) subunit MurT C-terminal" evidence="3">
    <location>
        <begin position="311"/>
        <end position="416"/>
    </location>
</feature>
<dbReference type="InterPro" id="IPR036565">
    <property type="entry name" value="Mur-like_cat_sf"/>
</dbReference>
<comment type="caution">
    <text evidence="1">Lacks conserved residue(s) required for the propagation of feature annotation.</text>
</comment>
<dbReference type="EMBL" id="RBED01000114">
    <property type="protein sequence ID" value="RNL52018.1"/>
    <property type="molecule type" value="Genomic_DNA"/>
</dbReference>
<dbReference type="GO" id="GO:0008360">
    <property type="term" value="P:regulation of cell shape"/>
    <property type="evidence" value="ECO:0007669"/>
    <property type="project" value="UniProtKB-KW"/>
</dbReference>
<dbReference type="EC" id="6.3.5.13" evidence="1"/>
<name>A0A3N0BSJ8_9MICC</name>
<dbReference type="RefSeq" id="WP_123256015.1">
    <property type="nucleotide sequence ID" value="NZ_RBED01000114.1"/>
</dbReference>
<dbReference type="InterPro" id="IPR043703">
    <property type="entry name" value="Lipid_II_synth_MurT"/>
</dbReference>
<dbReference type="Pfam" id="PF08245">
    <property type="entry name" value="Mur_ligase_M"/>
    <property type="match status" value="1"/>
</dbReference>
<dbReference type="GO" id="GO:0140282">
    <property type="term" value="F:carbon-nitrogen ligase activity on lipid II"/>
    <property type="evidence" value="ECO:0007669"/>
    <property type="project" value="UniProtKB-UniRule"/>
</dbReference>
<dbReference type="PANTHER" id="PTHR23135:SF7">
    <property type="entry name" value="LIPID II ISOGLUTAMINYL SYNTHASE (GLUTAMINE-HYDROLYZING) SUBUNIT MURT"/>
    <property type="match status" value="1"/>
</dbReference>
<gene>
    <name evidence="1" type="primary">murT</name>
    <name evidence="4" type="ORF">D7003_13855</name>
</gene>
<dbReference type="GO" id="GO:0005524">
    <property type="term" value="F:ATP binding"/>
    <property type="evidence" value="ECO:0007669"/>
    <property type="project" value="UniProtKB-UniRule"/>
</dbReference>
<dbReference type="InterPro" id="IPR013564">
    <property type="entry name" value="MurT_C"/>
</dbReference>
<comment type="catalytic activity">
    <reaction evidence="1">
        <text>beta-D-GlcNAc-(1-&gt;4)-Mur2Ac(oyl-L-Ala-gamma-D-Glu-L-Lys-D-Ala-D-Ala)-di-trans,octa-cis-undecaprenyl diphosphate + L-glutamine + ATP + H2O = beta-D-GlcNAc-(1-&gt;4)-Mur2Ac(oyl-L-Ala-D-isoglutaminyl-L-Lys-D-Ala-D-Ala)-di-trans,octa-cis-undecaprenyl diphosphate + L-glutamate + ADP + phosphate + H(+)</text>
        <dbReference type="Rhea" id="RHEA:57928"/>
        <dbReference type="ChEBI" id="CHEBI:15377"/>
        <dbReference type="ChEBI" id="CHEBI:15378"/>
        <dbReference type="ChEBI" id="CHEBI:29985"/>
        <dbReference type="ChEBI" id="CHEBI:30616"/>
        <dbReference type="ChEBI" id="CHEBI:43474"/>
        <dbReference type="ChEBI" id="CHEBI:58359"/>
        <dbReference type="ChEBI" id="CHEBI:60033"/>
        <dbReference type="ChEBI" id="CHEBI:62233"/>
        <dbReference type="ChEBI" id="CHEBI:456216"/>
        <dbReference type="EC" id="6.3.5.13"/>
    </reaction>
</comment>
<protein>
    <recommendedName>
        <fullName evidence="1">Lipid II isoglutaminyl synthase (glutamine-hydrolyzing) subunit MurT</fullName>
        <ecNumber evidence="1">6.3.5.13</ecNumber>
    </recommendedName>
</protein>
<keyword evidence="1 4" id="KW-0436">Ligase</keyword>
<accession>A0A3N0BSJ8</accession>
<keyword evidence="1" id="KW-0133">Cell shape</keyword>
<organism evidence="4 5">
    <name type="scientific">Arthrobacter oryzae</name>
    <dbReference type="NCBI Taxonomy" id="409290"/>
    <lineage>
        <taxon>Bacteria</taxon>
        <taxon>Bacillati</taxon>
        <taxon>Actinomycetota</taxon>
        <taxon>Actinomycetes</taxon>
        <taxon>Micrococcales</taxon>
        <taxon>Micrococcaceae</taxon>
        <taxon>Arthrobacter</taxon>
    </lineage>
</organism>
<keyword evidence="1" id="KW-0547">Nucleotide-binding</keyword>
<evidence type="ECO:0000259" key="2">
    <source>
        <dbReference type="Pfam" id="PF08245"/>
    </source>
</evidence>
<feature type="domain" description="Mur ligase central" evidence="2">
    <location>
        <begin position="52"/>
        <end position="261"/>
    </location>
</feature>
<dbReference type="GO" id="GO:0009252">
    <property type="term" value="P:peptidoglycan biosynthetic process"/>
    <property type="evidence" value="ECO:0007669"/>
    <property type="project" value="UniProtKB-UniRule"/>
</dbReference>
<comment type="catalytic activity">
    <reaction evidence="1">
        <text>beta-D-GlcNAc-(1-&gt;4)-Mur2Ac(oyl-L-Ala-gamma-D-O-P-Glu-L-Lys-D-Ala-D-Ala)-di-trans,octa-cis-undecaprenyl diphosphate + NH4(+) = beta-D-GlcNAc-(1-&gt;4)-Mur2Ac(oyl-L-Ala-D-isoglutaminyl-L-Lys-D-Ala-D-Ala)-di-trans,octa-cis-undecaprenyl diphosphate + phosphate + H(+)</text>
        <dbReference type="Rhea" id="RHEA:57932"/>
        <dbReference type="ChEBI" id="CHEBI:15378"/>
        <dbReference type="ChEBI" id="CHEBI:28938"/>
        <dbReference type="ChEBI" id="CHEBI:43474"/>
        <dbReference type="ChEBI" id="CHEBI:62233"/>
        <dbReference type="ChEBI" id="CHEBI:143132"/>
    </reaction>
</comment>
<dbReference type="GO" id="GO:0071555">
    <property type="term" value="P:cell wall organization"/>
    <property type="evidence" value="ECO:0007669"/>
    <property type="project" value="UniProtKB-KW"/>
</dbReference>
<reference evidence="4 5" key="1">
    <citation type="submission" date="2018-10" db="EMBL/GenBank/DDBJ databases">
        <title>Genome sequencing of Arthrobacter oryzae TNB02.</title>
        <authorList>
            <person name="Cho Y.-J."/>
            <person name="Cho A."/>
            <person name="Kim O.-S."/>
        </authorList>
    </citation>
    <scope>NUCLEOTIDE SEQUENCE [LARGE SCALE GENOMIC DNA]</scope>
    <source>
        <strain evidence="4 5">TNB02</strain>
    </source>
</reference>
<dbReference type="OrthoDB" id="9803907at2"/>
<evidence type="ECO:0000259" key="3">
    <source>
        <dbReference type="Pfam" id="PF08353"/>
    </source>
</evidence>
<keyword evidence="5" id="KW-1185">Reference proteome</keyword>
<comment type="function">
    <text evidence="1">The lipid II isoglutaminyl synthase complex catalyzes the formation of alpha-D-isoglutamine in the cell wall lipid II stem peptide. The MurT subunit catalyzes the ATP-dependent amidation of D-glutamate residue of lipid II, converting it to an isoglutamine residue.</text>
</comment>
<dbReference type="InterPro" id="IPR013221">
    <property type="entry name" value="Mur_ligase_cen"/>
</dbReference>
<evidence type="ECO:0000313" key="5">
    <source>
        <dbReference type="Proteomes" id="UP000273807"/>
    </source>
</evidence>
<comment type="caution">
    <text evidence="4">The sequence shown here is derived from an EMBL/GenBank/DDBJ whole genome shotgun (WGS) entry which is preliminary data.</text>
</comment>
<comment type="pathway">
    <text evidence="1">Cell wall biogenesis; peptidoglycan biosynthesis.</text>
</comment>
<evidence type="ECO:0000313" key="4">
    <source>
        <dbReference type="EMBL" id="RNL52018.1"/>
    </source>
</evidence>
<comment type="catalytic activity">
    <reaction evidence="1">
        <text>beta-D-GlcNAc-(1-&gt;4)-Mur2Ac(oyl-L-Ala-gamma-D-Glu-L-Lys-D-Ala-D-Ala)-di-trans,octa-cis-undecaprenyl diphosphate + ATP = beta-D-GlcNAc-(1-&gt;4)-Mur2Ac(oyl-L-Ala-gamma-D-O-P-Glu-L-Lys-D-Ala-D-Ala)-di-trans,octa-cis-undecaprenyl diphosphate + ADP</text>
        <dbReference type="Rhea" id="RHEA:59488"/>
        <dbReference type="ChEBI" id="CHEBI:30616"/>
        <dbReference type="ChEBI" id="CHEBI:60033"/>
        <dbReference type="ChEBI" id="CHEBI:143132"/>
        <dbReference type="ChEBI" id="CHEBI:456216"/>
    </reaction>
</comment>
<dbReference type="Gene3D" id="3.40.1190.10">
    <property type="entry name" value="Mur-like, catalytic domain"/>
    <property type="match status" value="1"/>
</dbReference>
<keyword evidence="1" id="KW-0961">Cell wall biogenesis/degradation</keyword>
<keyword evidence="1" id="KW-0067">ATP-binding</keyword>
<dbReference type="PANTHER" id="PTHR23135">
    <property type="entry name" value="MUR LIGASE FAMILY MEMBER"/>
    <property type="match status" value="1"/>
</dbReference>
<dbReference type="GO" id="GO:0046872">
    <property type="term" value="F:metal ion binding"/>
    <property type="evidence" value="ECO:0007669"/>
    <property type="project" value="UniProtKB-KW"/>
</dbReference>
<dbReference type="AlphaFoldDB" id="A0A3N0BSJ8"/>
<keyword evidence="1" id="KW-0479">Metal-binding</keyword>
<evidence type="ECO:0000256" key="1">
    <source>
        <dbReference type="HAMAP-Rule" id="MF_02214"/>
    </source>
</evidence>
<proteinExistence type="inferred from homology"/>
<dbReference type="HAMAP" id="MF_02214">
    <property type="entry name" value="Lipid_II_synth_MurT"/>
    <property type="match status" value="1"/>
</dbReference>
<feature type="active site" evidence="1">
    <location>
        <position position="345"/>
    </location>
</feature>
<comment type="subunit">
    <text evidence="1">Forms a heterodimer with GatD.</text>
</comment>
<dbReference type="Proteomes" id="UP000273807">
    <property type="component" value="Unassembled WGS sequence"/>
</dbReference>
<keyword evidence="1" id="KW-0573">Peptidoglycan synthesis</keyword>
<dbReference type="GO" id="GO:0016881">
    <property type="term" value="F:acid-amino acid ligase activity"/>
    <property type="evidence" value="ECO:0007669"/>
    <property type="project" value="InterPro"/>
</dbReference>
<dbReference type="SUPFAM" id="SSF53623">
    <property type="entry name" value="MurD-like peptide ligases, catalytic domain"/>
    <property type="match status" value="1"/>
</dbReference>
<dbReference type="Pfam" id="PF08353">
    <property type="entry name" value="MurT_C"/>
    <property type="match status" value="1"/>
</dbReference>
<comment type="similarity">
    <text evidence="1">Belongs to the MurCDEF family. MurT subfamily.</text>
</comment>